<comment type="function">
    <text evidence="9">Accessory subunit of the mitochondrial membrane respiratory chain NADH dehydrogenase (Complex I), that is believed not to be involved in catalysis. Complex I functions in the transfer of electrons from NADH to the respiratory chain. The immediate electron acceptor for the enzyme is believed to be ubiquinone.</text>
</comment>
<accession>A0AAD7UE13</accession>
<comment type="subcellular location">
    <subcellularLocation>
        <location evidence="9">Mitochondrion inner membrane</location>
        <topology evidence="9">Peripheral membrane protein</topology>
        <orientation evidence="9">Matrix side</orientation>
    </subcellularLocation>
</comment>
<sequence>MVLASRRVFFPAAARFFSTPATEAEELAAMKEMVAEAARVVTPDHVRENPTGVASYPENPVEVVALDGMPEVHRSRTVTISQNPKSAMTSGVHKTKPWVLKWKNEERWSNPLMGWTSSADPMAQVELKFETPEQAIFFAEKHGWKYEVSEPIERNWDHGTNKYSHNFLDKTAEAEVKAYGKKTKRFDFSKPYASHYFRPLTYHGEKECLQHGLDPEKPWK</sequence>
<keyword evidence="5 9" id="KW-0809">Transit peptide</keyword>
<dbReference type="EMBL" id="JAQMWT010000362">
    <property type="protein sequence ID" value="KAJ8602937.1"/>
    <property type="molecule type" value="Genomic_DNA"/>
</dbReference>
<evidence type="ECO:0000256" key="4">
    <source>
        <dbReference type="ARBA" id="ARBA00022792"/>
    </source>
</evidence>
<proteinExistence type="inferred from homology"/>
<evidence type="ECO:0000313" key="10">
    <source>
        <dbReference type="EMBL" id="KAJ8602937.1"/>
    </source>
</evidence>
<evidence type="ECO:0000256" key="1">
    <source>
        <dbReference type="ARBA" id="ARBA00005882"/>
    </source>
</evidence>
<evidence type="ECO:0000256" key="7">
    <source>
        <dbReference type="ARBA" id="ARBA00023128"/>
    </source>
</evidence>
<keyword evidence="3 9" id="KW-0679">Respiratory chain</keyword>
<dbReference type="InterPro" id="IPR006885">
    <property type="entry name" value="NADH_UbQ_FeS_4_mit-like"/>
</dbReference>
<protein>
    <recommendedName>
        <fullName evidence="9">NADH dehydrogenase [ubiquinone] iron-sulfur protein 4, mitochondrial</fullName>
    </recommendedName>
</protein>
<evidence type="ECO:0000256" key="8">
    <source>
        <dbReference type="ARBA" id="ARBA00023136"/>
    </source>
</evidence>
<dbReference type="PANTHER" id="PTHR12219:SF8">
    <property type="entry name" value="NADH DEHYDROGENASE [UBIQUINONE] IRON-SULFUR PROTEIN 4, MITOCHONDRIAL"/>
    <property type="match status" value="1"/>
</dbReference>
<evidence type="ECO:0000256" key="9">
    <source>
        <dbReference type="RuleBase" id="RU367010"/>
    </source>
</evidence>
<evidence type="ECO:0000256" key="5">
    <source>
        <dbReference type="ARBA" id="ARBA00022946"/>
    </source>
</evidence>
<evidence type="ECO:0000313" key="11">
    <source>
        <dbReference type="Proteomes" id="UP001230188"/>
    </source>
</evidence>
<evidence type="ECO:0000256" key="6">
    <source>
        <dbReference type="ARBA" id="ARBA00022982"/>
    </source>
</evidence>
<dbReference type="Gene3D" id="3.30.160.190">
    <property type="entry name" value="atu1810 like domain"/>
    <property type="match status" value="1"/>
</dbReference>
<evidence type="ECO:0000256" key="3">
    <source>
        <dbReference type="ARBA" id="ARBA00022660"/>
    </source>
</evidence>
<dbReference type="PANTHER" id="PTHR12219">
    <property type="entry name" value="NADH-UBIQUINONE OXIDOREDUCTASE"/>
    <property type="match status" value="1"/>
</dbReference>
<dbReference type="GO" id="GO:0022900">
    <property type="term" value="P:electron transport chain"/>
    <property type="evidence" value="ECO:0007669"/>
    <property type="project" value="InterPro"/>
</dbReference>
<comment type="similarity">
    <text evidence="1 9">Belongs to the complex I NDUFS4 subunit family.</text>
</comment>
<dbReference type="GO" id="GO:0005743">
    <property type="term" value="C:mitochondrial inner membrane"/>
    <property type="evidence" value="ECO:0007669"/>
    <property type="project" value="UniProtKB-SubCell"/>
</dbReference>
<keyword evidence="2 9" id="KW-0813">Transport</keyword>
<keyword evidence="8 9" id="KW-0472">Membrane</keyword>
<organism evidence="10 11">
    <name type="scientific">Chrysophaeum taylorii</name>
    <dbReference type="NCBI Taxonomy" id="2483200"/>
    <lineage>
        <taxon>Eukaryota</taxon>
        <taxon>Sar</taxon>
        <taxon>Stramenopiles</taxon>
        <taxon>Ochrophyta</taxon>
        <taxon>Pelagophyceae</taxon>
        <taxon>Pelagomonadales</taxon>
        <taxon>Pelagomonadaceae</taxon>
        <taxon>Chrysophaeum</taxon>
    </lineage>
</organism>
<dbReference type="InterPro" id="IPR038532">
    <property type="entry name" value="NDUFS4-like_sf"/>
</dbReference>
<reference evidence="10" key="1">
    <citation type="submission" date="2023-01" db="EMBL/GenBank/DDBJ databases">
        <title>Metagenome sequencing of chrysophaentin producing Chrysophaeum taylorii.</title>
        <authorList>
            <person name="Davison J."/>
            <person name="Bewley C."/>
        </authorList>
    </citation>
    <scope>NUCLEOTIDE SEQUENCE</scope>
    <source>
        <strain evidence="10">NIES-1699</strain>
    </source>
</reference>
<evidence type="ECO:0000256" key="2">
    <source>
        <dbReference type="ARBA" id="ARBA00022448"/>
    </source>
</evidence>
<keyword evidence="4 9" id="KW-0999">Mitochondrion inner membrane</keyword>
<dbReference type="Proteomes" id="UP001230188">
    <property type="component" value="Unassembled WGS sequence"/>
</dbReference>
<gene>
    <name evidence="10" type="ORF">CTAYLR_001515</name>
</gene>
<keyword evidence="7 9" id="KW-0496">Mitochondrion</keyword>
<comment type="caution">
    <text evidence="10">The sequence shown here is derived from an EMBL/GenBank/DDBJ whole genome shotgun (WGS) entry which is preliminary data.</text>
</comment>
<dbReference type="AlphaFoldDB" id="A0AAD7UE13"/>
<name>A0AAD7UE13_9STRA</name>
<keyword evidence="6 9" id="KW-0249">Electron transport</keyword>
<keyword evidence="11" id="KW-1185">Reference proteome</keyword>
<dbReference type="Pfam" id="PF04800">
    <property type="entry name" value="NDUS4"/>
    <property type="match status" value="1"/>
</dbReference>